<dbReference type="EMBL" id="CP120627">
    <property type="protein sequence ID" value="WEW55327.1"/>
    <property type="molecule type" value="Genomic_DNA"/>
</dbReference>
<evidence type="ECO:0000259" key="6">
    <source>
        <dbReference type="Pfam" id="PF24521"/>
    </source>
</evidence>
<proteinExistence type="predicted"/>
<feature type="compositionally biased region" description="Low complexity" evidence="4">
    <location>
        <begin position="568"/>
        <end position="581"/>
    </location>
</feature>
<dbReference type="InterPro" id="IPR056015">
    <property type="entry name" value="DUF7593"/>
</dbReference>
<feature type="compositionally biased region" description="Basic and acidic residues" evidence="4">
    <location>
        <begin position="361"/>
        <end position="373"/>
    </location>
</feature>
<feature type="compositionally biased region" description="Basic and acidic residues" evidence="4">
    <location>
        <begin position="969"/>
        <end position="980"/>
    </location>
</feature>
<feature type="repeat" description="ANK" evidence="3">
    <location>
        <begin position="449"/>
        <end position="481"/>
    </location>
</feature>
<feature type="domain" description="KRIT1 ARM-repeats" evidence="6">
    <location>
        <begin position="597"/>
        <end position="746"/>
    </location>
</feature>
<evidence type="ECO:0000313" key="7">
    <source>
        <dbReference type="EMBL" id="WEW55327.1"/>
    </source>
</evidence>
<feature type="region of interest" description="Disordered" evidence="4">
    <location>
        <begin position="162"/>
        <end position="419"/>
    </location>
</feature>
<reference evidence="7" key="1">
    <citation type="submission" date="2023-03" db="EMBL/GenBank/DDBJ databases">
        <title>Emydomyces testavorans Genome Sequence.</title>
        <authorList>
            <person name="Hoyer L."/>
        </authorList>
    </citation>
    <scope>NUCLEOTIDE SEQUENCE</scope>
    <source>
        <strain evidence="7">16-2883</strain>
    </source>
</reference>
<dbReference type="InterPro" id="IPR002110">
    <property type="entry name" value="Ankyrin_rpt"/>
</dbReference>
<dbReference type="Proteomes" id="UP001219355">
    <property type="component" value="Chromosome 1"/>
</dbReference>
<dbReference type="PROSITE" id="PS50088">
    <property type="entry name" value="ANK_REPEAT"/>
    <property type="match status" value="2"/>
</dbReference>
<gene>
    <name evidence="7" type="ORF">PRK78_000756</name>
</gene>
<dbReference type="PANTHER" id="PTHR24171:SF8">
    <property type="entry name" value="BRCA1-ASSOCIATED RING DOMAIN PROTEIN 1"/>
    <property type="match status" value="1"/>
</dbReference>
<feature type="repeat" description="ANK" evidence="3">
    <location>
        <begin position="482"/>
        <end position="514"/>
    </location>
</feature>
<feature type="region of interest" description="Disordered" evidence="4">
    <location>
        <begin position="138"/>
        <end position="157"/>
    </location>
</feature>
<feature type="compositionally biased region" description="Basic and acidic residues" evidence="4">
    <location>
        <begin position="271"/>
        <end position="293"/>
    </location>
</feature>
<sequence>MVRAIARRWLARARAIRNESSPKYSNVSSGQNLKSVSPLQCNTIFRKRESASADDYSRLVVSVAIPIETVTTTDDATKYHITSKAAAMNDAEGVSVLSPTAHNSRPTEQRLGSEKPHKELFLPPSATRTALNGEAKVALQGRGNNDEAGSAKGDSEAETIIQSGREELSPEKKRTHIQHKTKHNGGKRSHDESTGRRNLATGDDFKMRKRKRIENDHGDGVNVVRQSSRPSSRISSPAPVLKQEGTEESIFNSTPRDILPRPSNVNVARSIEPRKYMEGEAEAEDKYLVEERHGKRGNQDAPYAGRNIRREERHNLSRCRQLSHDRETSPAVCSHKRVLSTSSQSTGRSRKRKSVPPLLLTDHRQHSSEDRESSSPSTRGSPLTISHPHRVPSNEYSAASPAKQMLSSKRQRDQNGRTRLARACAAQEVEVAKSRYEAHPEELDVPDNAGNTPLQIAALEGSVDIVKFLLEAGCDINTKNIDKDTPLIDAVENGHLDVVRLLLDAGANPRVGNAEGDEPYDLVPSDSENYEELRKAIAEAKAKGIQRRKSVDISGHAYSNVPVKEAPSRGASAASPRESPPVYGTRNSPPAGLGRRRTVRSEVTRNDLLWTRATPENLRDFAAKGDIAGVANILNVLQKADTESLIAAAKGSHDEVLGILLGMGSPDPNPEPIKSGNHKPGYNTPMLAAIGRGNNSVIRLLLEQKGFDPTYVDHRGRTYYDISEERKGENWEAEFKLLKEAYDNHVKSFKPGISGVKSPKKSRDISKDVKRRSQEDSVSPNSSQKLAHSPESRNQPQGPQKFTKTKKDGGKDESVDRPSGKSQRRAHRDDVNSEYPTTSDHDSGRSRHTNQKASFESKKQTDSKATASHSEEPIKRRRLIAGRPPDRRRGSVISTDSHSARDEVSKDRVEKFSHETRRVKELSPSKQSRDSVSPEPQQSRGRQGKDDPDPQAKKKRVQTERSPTQLSKETAKRNLAERPRPSKPMSQARTSGSANIVSEKAASNHPMHQEMEPKHIPMDKFATSTQKPQHQVESNITTAVASAEAGVVAGKGAGKIAETQSVRDAEQKRIPVETEHTRTALSTVAVRDAKEAQATQQATTAARELAEEEERKRKEAEQRRVRQAEEEHQKRIEQEFHRQARLRKEQEEQEQRRRDALPHRLRAAANLIGSNDPKAKSLPWLKRFTPVYTVRTTQIDSSCSAEVESDRSHHLSTRSLVADADYATDPSWERRLATRDHRYSLWRMTRSMLSYADELPMLDTYWDDIGRRIAEIKPKFYSMEHVFWVKLSDFIDLVPHISHLHGLDLRLVGMAIFPMPDSEDGVPQTIQGQSGTS</sequence>
<evidence type="ECO:0000256" key="1">
    <source>
        <dbReference type="ARBA" id="ARBA00022737"/>
    </source>
</evidence>
<feature type="region of interest" description="Disordered" evidence="4">
    <location>
        <begin position="748"/>
        <end position="1034"/>
    </location>
</feature>
<dbReference type="PROSITE" id="PS50297">
    <property type="entry name" value="ANK_REP_REGION"/>
    <property type="match status" value="2"/>
</dbReference>
<protein>
    <recommendedName>
        <fullName evidence="9">Ankyrin repeat protein</fullName>
    </recommendedName>
</protein>
<feature type="compositionally biased region" description="Basic and acidic residues" evidence="4">
    <location>
        <begin position="105"/>
        <end position="120"/>
    </location>
</feature>
<feature type="compositionally biased region" description="Polar residues" evidence="4">
    <location>
        <begin position="1022"/>
        <end position="1034"/>
    </location>
</feature>
<dbReference type="InterPro" id="IPR036770">
    <property type="entry name" value="Ankyrin_rpt-contain_sf"/>
</dbReference>
<keyword evidence="8" id="KW-1185">Reference proteome</keyword>
<accession>A0AAF0DD38</accession>
<evidence type="ECO:0000259" key="5">
    <source>
        <dbReference type="Pfam" id="PF24513"/>
    </source>
</evidence>
<keyword evidence="1" id="KW-0677">Repeat</keyword>
<feature type="region of interest" description="Disordered" evidence="4">
    <location>
        <begin position="1089"/>
        <end position="1155"/>
    </location>
</feature>
<evidence type="ECO:0000256" key="4">
    <source>
        <dbReference type="SAM" id="MobiDB-lite"/>
    </source>
</evidence>
<dbReference type="Gene3D" id="1.25.40.20">
    <property type="entry name" value="Ankyrin repeat-containing domain"/>
    <property type="match status" value="2"/>
</dbReference>
<feature type="compositionally biased region" description="Basic and acidic residues" evidence="4">
    <location>
        <begin position="1109"/>
        <end position="1155"/>
    </location>
</feature>
<feature type="region of interest" description="Disordered" evidence="4">
    <location>
        <begin position="561"/>
        <end position="599"/>
    </location>
</feature>
<evidence type="ECO:0000256" key="3">
    <source>
        <dbReference type="PROSITE-ProRule" id="PRU00023"/>
    </source>
</evidence>
<feature type="compositionally biased region" description="Basic and acidic residues" evidence="4">
    <location>
        <begin position="898"/>
        <end position="929"/>
    </location>
</feature>
<feature type="compositionally biased region" description="Low complexity" evidence="4">
    <location>
        <begin position="223"/>
        <end position="240"/>
    </location>
</feature>
<dbReference type="GO" id="GO:0085020">
    <property type="term" value="P:protein K6-linked ubiquitination"/>
    <property type="evidence" value="ECO:0007669"/>
    <property type="project" value="TreeGrafter"/>
</dbReference>
<feature type="compositionally biased region" description="Polar residues" evidence="4">
    <location>
        <begin position="776"/>
        <end position="802"/>
    </location>
</feature>
<feature type="compositionally biased region" description="Polar residues" evidence="4">
    <location>
        <begin position="930"/>
        <end position="941"/>
    </location>
</feature>
<dbReference type="SMART" id="SM00248">
    <property type="entry name" value="ANK"/>
    <property type="match status" value="5"/>
</dbReference>
<feature type="domain" description="DUF7593" evidence="5">
    <location>
        <begin position="1153"/>
        <end position="1299"/>
    </location>
</feature>
<feature type="compositionally biased region" description="Low complexity" evidence="4">
    <location>
        <begin position="1092"/>
        <end position="1103"/>
    </location>
</feature>
<dbReference type="InterPro" id="IPR056485">
    <property type="entry name" value="ARM_KRIT1"/>
</dbReference>
<dbReference type="PANTHER" id="PTHR24171">
    <property type="entry name" value="ANKYRIN REPEAT DOMAIN-CONTAINING PROTEIN 39-RELATED"/>
    <property type="match status" value="1"/>
</dbReference>
<evidence type="ECO:0000256" key="2">
    <source>
        <dbReference type="ARBA" id="ARBA00023043"/>
    </source>
</evidence>
<dbReference type="SUPFAM" id="SSF48403">
    <property type="entry name" value="Ankyrin repeat"/>
    <property type="match status" value="1"/>
</dbReference>
<name>A0AAF0DD38_9EURO</name>
<dbReference type="Pfam" id="PF24513">
    <property type="entry name" value="DUF7593"/>
    <property type="match status" value="1"/>
</dbReference>
<feature type="compositionally biased region" description="Basic and acidic residues" evidence="4">
    <location>
        <begin position="805"/>
        <end position="819"/>
    </location>
</feature>
<feature type="compositionally biased region" description="Basic and acidic residues" evidence="4">
    <location>
        <begin position="943"/>
        <end position="952"/>
    </location>
</feature>
<keyword evidence="2 3" id="KW-0040">ANK repeat</keyword>
<dbReference type="Pfam" id="PF12796">
    <property type="entry name" value="Ank_2"/>
    <property type="match status" value="1"/>
</dbReference>
<evidence type="ECO:0008006" key="9">
    <source>
        <dbReference type="Google" id="ProtNLM"/>
    </source>
</evidence>
<feature type="compositionally biased region" description="Polar residues" evidence="4">
    <location>
        <begin position="984"/>
        <end position="996"/>
    </location>
</feature>
<evidence type="ECO:0000313" key="8">
    <source>
        <dbReference type="Proteomes" id="UP001219355"/>
    </source>
</evidence>
<feature type="compositionally biased region" description="Basic residues" evidence="4">
    <location>
        <begin position="173"/>
        <end position="187"/>
    </location>
</feature>
<dbReference type="Pfam" id="PF24521">
    <property type="entry name" value="Ank_KRIT1"/>
    <property type="match status" value="1"/>
</dbReference>
<feature type="region of interest" description="Disordered" evidence="4">
    <location>
        <begin position="97"/>
        <end position="129"/>
    </location>
</feature>
<feature type="compositionally biased region" description="Basic and acidic residues" evidence="4">
    <location>
        <begin position="761"/>
        <end position="775"/>
    </location>
</feature>
<organism evidence="7 8">
    <name type="scientific">Emydomyces testavorans</name>
    <dbReference type="NCBI Taxonomy" id="2070801"/>
    <lineage>
        <taxon>Eukaryota</taxon>
        <taxon>Fungi</taxon>
        <taxon>Dikarya</taxon>
        <taxon>Ascomycota</taxon>
        <taxon>Pezizomycotina</taxon>
        <taxon>Eurotiomycetes</taxon>
        <taxon>Eurotiomycetidae</taxon>
        <taxon>Onygenales</taxon>
        <taxon>Nannizziopsiaceae</taxon>
        <taxon>Emydomyces</taxon>
    </lineage>
</organism>
<dbReference type="GO" id="GO:0004842">
    <property type="term" value="F:ubiquitin-protein transferase activity"/>
    <property type="evidence" value="ECO:0007669"/>
    <property type="project" value="TreeGrafter"/>
</dbReference>
<feature type="compositionally biased region" description="Basic and acidic residues" evidence="4">
    <location>
        <begin position="1007"/>
        <end position="1018"/>
    </location>
</feature>